<protein>
    <recommendedName>
        <fullName evidence="3">histidine kinase</fullName>
        <ecNumber evidence="3">2.7.13.3</ecNumber>
    </recommendedName>
</protein>
<evidence type="ECO:0000256" key="1">
    <source>
        <dbReference type="ARBA" id="ARBA00000085"/>
    </source>
</evidence>
<dbReference type="PROSITE" id="PS50885">
    <property type="entry name" value="HAMP"/>
    <property type="match status" value="1"/>
</dbReference>
<feature type="transmembrane region" description="Helical" evidence="13">
    <location>
        <begin position="265"/>
        <end position="284"/>
    </location>
</feature>
<dbReference type="Gene3D" id="1.10.287.130">
    <property type="match status" value="1"/>
</dbReference>
<evidence type="ECO:0000256" key="5">
    <source>
        <dbReference type="ARBA" id="ARBA00022553"/>
    </source>
</evidence>
<dbReference type="EC" id="2.7.13.3" evidence="3"/>
<keyword evidence="7" id="KW-0547">Nucleotide-binding</keyword>
<keyword evidence="13" id="KW-0812">Transmembrane</keyword>
<dbReference type="EMBL" id="CP014167">
    <property type="protein sequence ID" value="ANS76861.1"/>
    <property type="molecule type" value="Genomic_DNA"/>
</dbReference>
<dbReference type="Pfam" id="PF02518">
    <property type="entry name" value="HATPase_c"/>
    <property type="match status" value="1"/>
</dbReference>
<dbReference type="GO" id="GO:0016036">
    <property type="term" value="P:cellular response to phosphate starvation"/>
    <property type="evidence" value="ECO:0007669"/>
    <property type="project" value="TreeGrafter"/>
</dbReference>
<comment type="subcellular location">
    <subcellularLocation>
        <location evidence="2">Cell membrane</location>
        <topology evidence="2">Multi-pass membrane protein</topology>
    </subcellularLocation>
</comment>
<sequence length="595" mass="67165">MRIRGVVFKLFAVTSALILVLFSLVMLLEGLFFERFYRSSKLHDLSQNMQLFARQLQQEDKGGSEQELARMLGTFMNRNDASTALLNGEFNRVAINPYFIQLRTADKSVTVLFPSEGMTVRDLQLNIQPGDQLVVDGIYMDEKDTVLHPVEFQPSGAEPGEGLMRVSGTVTDLILPEQRSFNPYYQDALVDNALRDLAPQSQPDHQLSDGNLLRREWTDEWSGVEYAVLIQPLPERQTQSGEQRYLLAMTSLQPVGEAVGTLKQYFVYAAPAILLLVVLLSLIYSRIVSRPLVKLNRLSERLARLDFSAQPDIRSRDEFGTLSRNLVSLSRNLDETLRELSRTNRQLKKDVAEKERSEQLRRALIANLSHELKTPLGIVKGFAEGLQDDVAEEKRERYLALIVNETDRMNALILDMLELSKYELKAVKLHTEVFPLKELIETLAASFSQQMEKKGLTFRMEAQGVGGGGERYVIGDPGKLEQVMLNLLSNAVRHASPNSTIHIKLEADEAGTLTVWIENTGAPIAEEDLDRIWDHFYRAERSRDRKSGGTGLGLAIVKHILELHGSRYGAVNTAQGVAFYFSLQEFKGDDEDDYK</sequence>
<dbReference type="Proteomes" id="UP000092573">
    <property type="component" value="Chromosome"/>
</dbReference>
<dbReference type="SUPFAM" id="SSF158472">
    <property type="entry name" value="HAMP domain-like"/>
    <property type="match status" value="1"/>
</dbReference>
<dbReference type="SMART" id="SM00387">
    <property type="entry name" value="HATPase_c"/>
    <property type="match status" value="1"/>
</dbReference>
<dbReference type="InterPro" id="IPR003661">
    <property type="entry name" value="HisK_dim/P_dom"/>
</dbReference>
<dbReference type="OrthoDB" id="9762826at2"/>
<dbReference type="InterPro" id="IPR036890">
    <property type="entry name" value="HATPase_C_sf"/>
</dbReference>
<keyword evidence="17" id="KW-1185">Reference proteome</keyword>
<dbReference type="GO" id="GO:0005524">
    <property type="term" value="F:ATP binding"/>
    <property type="evidence" value="ECO:0007669"/>
    <property type="project" value="UniProtKB-KW"/>
</dbReference>
<dbReference type="FunFam" id="3.30.565.10:FF:000006">
    <property type="entry name" value="Sensor histidine kinase WalK"/>
    <property type="match status" value="1"/>
</dbReference>
<keyword evidence="6" id="KW-0808">Transferase</keyword>
<dbReference type="Gene3D" id="3.30.565.10">
    <property type="entry name" value="Histidine kinase-like ATPase, C-terminal domain"/>
    <property type="match status" value="1"/>
</dbReference>
<accession>A0A1B1N5Y8</accession>
<dbReference type="PRINTS" id="PR00344">
    <property type="entry name" value="BCTRLSENSOR"/>
</dbReference>
<evidence type="ECO:0000256" key="8">
    <source>
        <dbReference type="ARBA" id="ARBA00022777"/>
    </source>
</evidence>
<dbReference type="InterPro" id="IPR003660">
    <property type="entry name" value="HAMP_dom"/>
</dbReference>
<evidence type="ECO:0000259" key="15">
    <source>
        <dbReference type="PROSITE" id="PS50885"/>
    </source>
</evidence>
<keyword evidence="13" id="KW-1133">Transmembrane helix</keyword>
<feature type="coiled-coil region" evidence="12">
    <location>
        <begin position="326"/>
        <end position="357"/>
    </location>
</feature>
<dbReference type="GO" id="GO:0000155">
    <property type="term" value="F:phosphorelay sensor kinase activity"/>
    <property type="evidence" value="ECO:0007669"/>
    <property type="project" value="InterPro"/>
</dbReference>
<organism evidence="16 17">
    <name type="scientific">Paenibacillus yonginensis</name>
    <dbReference type="NCBI Taxonomy" id="1462996"/>
    <lineage>
        <taxon>Bacteria</taxon>
        <taxon>Bacillati</taxon>
        <taxon>Bacillota</taxon>
        <taxon>Bacilli</taxon>
        <taxon>Bacillales</taxon>
        <taxon>Paenibacillaceae</taxon>
        <taxon>Paenibacillus</taxon>
    </lineage>
</organism>
<proteinExistence type="predicted"/>
<dbReference type="GO" id="GO:0005886">
    <property type="term" value="C:plasma membrane"/>
    <property type="evidence" value="ECO:0007669"/>
    <property type="project" value="UniProtKB-SubCell"/>
</dbReference>
<dbReference type="PANTHER" id="PTHR45453:SF1">
    <property type="entry name" value="PHOSPHATE REGULON SENSOR PROTEIN PHOR"/>
    <property type="match status" value="1"/>
</dbReference>
<keyword evidence="4" id="KW-1003">Cell membrane</keyword>
<reference evidence="16 17" key="1">
    <citation type="submission" date="2016-01" db="EMBL/GenBank/DDBJ databases">
        <title>Complete Genome Sequence of Paenibacillus yonginensis DCY84, a novel Plant Growth-Promoting Bacteria with Elicitation of Induced Systemic Resistance.</title>
        <authorList>
            <person name="Kim Y.J."/>
            <person name="Yang D.C."/>
            <person name="Sukweenadhi J."/>
        </authorList>
    </citation>
    <scope>NUCLEOTIDE SEQUENCE [LARGE SCALE GENOMIC DNA]</scope>
    <source>
        <strain evidence="16 17">DCY84</strain>
    </source>
</reference>
<keyword evidence="8 16" id="KW-0418">Kinase</keyword>
<dbReference type="AlphaFoldDB" id="A0A1B1N5Y8"/>
<dbReference type="GO" id="GO:0004721">
    <property type="term" value="F:phosphoprotein phosphatase activity"/>
    <property type="evidence" value="ECO:0007669"/>
    <property type="project" value="TreeGrafter"/>
</dbReference>
<dbReference type="InterPro" id="IPR005467">
    <property type="entry name" value="His_kinase_dom"/>
</dbReference>
<evidence type="ECO:0000256" key="10">
    <source>
        <dbReference type="ARBA" id="ARBA00023012"/>
    </source>
</evidence>
<evidence type="ECO:0000259" key="14">
    <source>
        <dbReference type="PROSITE" id="PS50109"/>
    </source>
</evidence>
<name>A0A1B1N5Y8_9BACL</name>
<keyword evidence="11 13" id="KW-0472">Membrane</keyword>
<evidence type="ECO:0000256" key="6">
    <source>
        <dbReference type="ARBA" id="ARBA00022679"/>
    </source>
</evidence>
<dbReference type="STRING" id="1462996.AWM70_21630"/>
<dbReference type="Pfam" id="PF00672">
    <property type="entry name" value="HAMP"/>
    <property type="match status" value="1"/>
</dbReference>
<feature type="domain" description="Histidine kinase" evidence="14">
    <location>
        <begin position="367"/>
        <end position="587"/>
    </location>
</feature>
<evidence type="ECO:0000256" key="4">
    <source>
        <dbReference type="ARBA" id="ARBA00022475"/>
    </source>
</evidence>
<dbReference type="CDD" id="cd00082">
    <property type="entry name" value="HisKA"/>
    <property type="match status" value="1"/>
</dbReference>
<dbReference type="RefSeq" id="WP_068699918.1">
    <property type="nucleotide sequence ID" value="NZ_CP014167.1"/>
</dbReference>
<dbReference type="Pfam" id="PF00512">
    <property type="entry name" value="HisKA"/>
    <property type="match status" value="1"/>
</dbReference>
<evidence type="ECO:0000313" key="17">
    <source>
        <dbReference type="Proteomes" id="UP000092573"/>
    </source>
</evidence>
<evidence type="ECO:0000256" key="3">
    <source>
        <dbReference type="ARBA" id="ARBA00012438"/>
    </source>
</evidence>
<dbReference type="PANTHER" id="PTHR45453">
    <property type="entry name" value="PHOSPHATE REGULON SENSOR PROTEIN PHOR"/>
    <property type="match status" value="1"/>
</dbReference>
<dbReference type="SUPFAM" id="SSF55874">
    <property type="entry name" value="ATPase domain of HSP90 chaperone/DNA topoisomerase II/histidine kinase"/>
    <property type="match status" value="1"/>
</dbReference>
<evidence type="ECO:0000313" key="16">
    <source>
        <dbReference type="EMBL" id="ANS76861.1"/>
    </source>
</evidence>
<dbReference type="CDD" id="cd06225">
    <property type="entry name" value="HAMP"/>
    <property type="match status" value="1"/>
</dbReference>
<dbReference type="KEGG" id="pyg:AWM70_21630"/>
<comment type="catalytic activity">
    <reaction evidence="1">
        <text>ATP + protein L-histidine = ADP + protein N-phospho-L-histidine.</text>
        <dbReference type="EC" id="2.7.13.3"/>
    </reaction>
</comment>
<evidence type="ECO:0000256" key="11">
    <source>
        <dbReference type="ARBA" id="ARBA00023136"/>
    </source>
</evidence>
<dbReference type="InterPro" id="IPR004358">
    <property type="entry name" value="Sig_transdc_His_kin-like_C"/>
</dbReference>
<dbReference type="SMART" id="SM00304">
    <property type="entry name" value="HAMP"/>
    <property type="match status" value="1"/>
</dbReference>
<evidence type="ECO:0000256" key="12">
    <source>
        <dbReference type="SAM" id="Coils"/>
    </source>
</evidence>
<dbReference type="InterPro" id="IPR036097">
    <property type="entry name" value="HisK_dim/P_sf"/>
</dbReference>
<evidence type="ECO:0000256" key="2">
    <source>
        <dbReference type="ARBA" id="ARBA00004651"/>
    </source>
</evidence>
<dbReference type="SUPFAM" id="SSF47384">
    <property type="entry name" value="Homodimeric domain of signal transducing histidine kinase"/>
    <property type="match status" value="1"/>
</dbReference>
<dbReference type="InterPro" id="IPR050351">
    <property type="entry name" value="BphY/WalK/GraS-like"/>
</dbReference>
<evidence type="ECO:0000256" key="9">
    <source>
        <dbReference type="ARBA" id="ARBA00022840"/>
    </source>
</evidence>
<keyword evidence="12" id="KW-0175">Coiled coil</keyword>
<keyword evidence="9" id="KW-0067">ATP-binding</keyword>
<dbReference type="Gene3D" id="6.10.340.10">
    <property type="match status" value="1"/>
</dbReference>
<dbReference type="SMART" id="SM00388">
    <property type="entry name" value="HisKA"/>
    <property type="match status" value="1"/>
</dbReference>
<evidence type="ECO:0000256" key="7">
    <source>
        <dbReference type="ARBA" id="ARBA00022741"/>
    </source>
</evidence>
<dbReference type="FunFam" id="1.10.287.130:FF:000001">
    <property type="entry name" value="Two-component sensor histidine kinase"/>
    <property type="match status" value="1"/>
</dbReference>
<gene>
    <name evidence="16" type="ORF">AWM70_21630</name>
</gene>
<evidence type="ECO:0000256" key="13">
    <source>
        <dbReference type="SAM" id="Phobius"/>
    </source>
</evidence>
<keyword evidence="5" id="KW-0597">Phosphoprotein</keyword>
<feature type="domain" description="HAMP" evidence="15">
    <location>
        <begin position="286"/>
        <end position="338"/>
    </location>
</feature>
<dbReference type="PROSITE" id="PS50109">
    <property type="entry name" value="HIS_KIN"/>
    <property type="match status" value="1"/>
</dbReference>
<dbReference type="InterPro" id="IPR003594">
    <property type="entry name" value="HATPase_dom"/>
</dbReference>
<keyword evidence="10" id="KW-0902">Two-component regulatory system</keyword>